<evidence type="ECO:0000313" key="3">
    <source>
        <dbReference type="EMBL" id="MEF7615676.1"/>
    </source>
</evidence>
<dbReference type="RefSeq" id="WP_332290980.1">
    <property type="nucleotide sequence ID" value="NZ_JAZIBG010000036.1"/>
</dbReference>
<feature type="chain" id="PRO_5043824499" evidence="1">
    <location>
        <begin position="35"/>
        <end position="281"/>
    </location>
</feature>
<feature type="signal peptide" evidence="1">
    <location>
        <begin position="1"/>
        <end position="34"/>
    </location>
</feature>
<keyword evidence="1" id="KW-0732">Signal</keyword>
<evidence type="ECO:0000259" key="2">
    <source>
        <dbReference type="Pfam" id="PF07589"/>
    </source>
</evidence>
<evidence type="ECO:0000256" key="1">
    <source>
        <dbReference type="SAM" id="SignalP"/>
    </source>
</evidence>
<evidence type="ECO:0000313" key="4">
    <source>
        <dbReference type="Proteomes" id="UP001336250"/>
    </source>
</evidence>
<organism evidence="3 4">
    <name type="scientific">Aquincola agrisoli</name>
    <dbReference type="NCBI Taxonomy" id="3119538"/>
    <lineage>
        <taxon>Bacteria</taxon>
        <taxon>Pseudomonadati</taxon>
        <taxon>Pseudomonadota</taxon>
        <taxon>Betaproteobacteria</taxon>
        <taxon>Burkholderiales</taxon>
        <taxon>Sphaerotilaceae</taxon>
        <taxon>Aquincola</taxon>
    </lineage>
</organism>
<sequence>MTSLHASIPQRRPGWRPLAAAAALACAAALPAHAVLTPSSGPDIAGNLSDIAYGGSGNVFQVAPMLFINGLGAAGAPNSVVGGNAALSYDVTLSGGGTGLLTIDYRITNKSTTDSFNQLRFMVFANPDGEQLNFLDTVAEKWDAAVAGDPVRREVHAFPSDPFDAIGARFAVNNNLTDAAPDAACLAASGCDAVMGLQWNAAVLNPNESFVVRLALSDTGQAVSGRFLTFAGVGAVDTTLTVSGFSQVTAVPEPSTWALCLAGLAAVASLARRRSTLQRER</sequence>
<reference evidence="3 4" key="1">
    <citation type="submission" date="2024-02" db="EMBL/GenBank/DDBJ databases">
        <title>Genome sequence of Aquincola sp. MAHUQ-54.</title>
        <authorList>
            <person name="Huq M.A."/>
        </authorList>
    </citation>
    <scope>NUCLEOTIDE SEQUENCE [LARGE SCALE GENOMIC DNA]</scope>
    <source>
        <strain evidence="3 4">MAHUQ-54</strain>
    </source>
</reference>
<dbReference type="NCBIfam" id="TIGR02595">
    <property type="entry name" value="PEP_CTERM"/>
    <property type="match status" value="1"/>
</dbReference>
<dbReference type="InterPro" id="IPR013424">
    <property type="entry name" value="Ice-binding_C"/>
</dbReference>
<name>A0AAW9Q9G6_9BURK</name>
<dbReference type="AlphaFoldDB" id="A0AAW9Q9G6"/>
<protein>
    <submittedName>
        <fullName evidence="3">PEP-CTERM sorting domain-containing protein</fullName>
    </submittedName>
</protein>
<accession>A0AAW9Q9G6</accession>
<gene>
    <name evidence="3" type="ORF">V4F39_17305</name>
</gene>
<proteinExistence type="predicted"/>
<dbReference type="Pfam" id="PF07589">
    <property type="entry name" value="PEP-CTERM"/>
    <property type="match status" value="1"/>
</dbReference>
<keyword evidence="4" id="KW-1185">Reference proteome</keyword>
<dbReference type="EMBL" id="JAZIBG010000036">
    <property type="protein sequence ID" value="MEF7615676.1"/>
    <property type="molecule type" value="Genomic_DNA"/>
</dbReference>
<comment type="caution">
    <text evidence="3">The sequence shown here is derived from an EMBL/GenBank/DDBJ whole genome shotgun (WGS) entry which is preliminary data.</text>
</comment>
<feature type="domain" description="Ice-binding protein C-terminal" evidence="2">
    <location>
        <begin position="250"/>
        <end position="274"/>
    </location>
</feature>
<dbReference type="Proteomes" id="UP001336250">
    <property type="component" value="Unassembled WGS sequence"/>
</dbReference>